<name>A0ABX7ZIB2_9RALS</name>
<feature type="region of interest" description="Disordered" evidence="1">
    <location>
        <begin position="34"/>
        <end position="53"/>
    </location>
</feature>
<reference evidence="2 3" key="1">
    <citation type="journal article" date="2021" name="Phytopathology">
        <title>Complete genome sequence of Ralstonia syzygii subsp. indonesiensis strain LLRS-1, isolated from wilted tobacco in China.</title>
        <authorList>
            <person name="Lu C.H."/>
            <person name="Li J.Y."/>
            <person name="Mi M.G."/>
            <person name="Lin Z.L."/>
            <person name="Jiang N."/>
            <person name="Gai X."/>
            <person name="Ma J.H."/>
            <person name="Lei L.P."/>
            <person name="Xia Z.Y."/>
        </authorList>
    </citation>
    <scope>NUCLEOTIDE SEQUENCE [LARGE SCALE GENOMIC DNA]</scope>
    <source>
        <strain evidence="2 3">LLRS-1</strain>
    </source>
</reference>
<evidence type="ECO:0000256" key="1">
    <source>
        <dbReference type="SAM" id="MobiDB-lite"/>
    </source>
</evidence>
<sequence length="133" mass="13468">MPTTFTVQVQAAIPDWQSSEVNLAPSETADISASGTWGVIDPRNPGNCGPGGEGIPAGKEFMLGGAPEGCLLVRDGSGNVVPYPSNGSGLKIHEPGTISFIANDDPNPPLGQGFNGFNDNSGALTVTITVSAT</sequence>
<evidence type="ECO:0000313" key="2">
    <source>
        <dbReference type="EMBL" id="QUP54619.1"/>
    </source>
</evidence>
<dbReference type="Gene3D" id="2.60.120.430">
    <property type="entry name" value="Galactose-binding lectin"/>
    <property type="match status" value="1"/>
</dbReference>
<protein>
    <submittedName>
        <fullName evidence="2">Uncharacterized protein</fullName>
    </submittedName>
</protein>
<gene>
    <name evidence="2" type="ORF">GO998_13190</name>
</gene>
<evidence type="ECO:0000313" key="3">
    <source>
        <dbReference type="Proteomes" id="UP000677898"/>
    </source>
</evidence>
<keyword evidence="3" id="KW-1185">Reference proteome</keyword>
<dbReference type="EMBL" id="CP046729">
    <property type="protein sequence ID" value="QUP54619.1"/>
    <property type="molecule type" value="Genomic_DNA"/>
</dbReference>
<dbReference type="RefSeq" id="WP_211903853.1">
    <property type="nucleotide sequence ID" value="NZ_CP046729.1"/>
</dbReference>
<organism evidence="2 3">
    <name type="scientific">Ralstonia syzygii</name>
    <dbReference type="NCBI Taxonomy" id="28097"/>
    <lineage>
        <taxon>Bacteria</taxon>
        <taxon>Pseudomonadati</taxon>
        <taxon>Pseudomonadota</taxon>
        <taxon>Betaproteobacteria</taxon>
        <taxon>Burkholderiales</taxon>
        <taxon>Burkholderiaceae</taxon>
        <taxon>Ralstonia</taxon>
        <taxon>Ralstonia solanacearum species complex</taxon>
    </lineage>
</organism>
<dbReference type="Proteomes" id="UP000677898">
    <property type="component" value="Chromosome"/>
</dbReference>
<proteinExistence type="predicted"/>
<accession>A0ABX7ZIB2</accession>